<feature type="domain" description="Pyruvate/ketoisovalerate oxidoreductase catalytic" evidence="2">
    <location>
        <begin position="11"/>
        <end position="174"/>
    </location>
</feature>
<evidence type="ECO:0000259" key="2">
    <source>
        <dbReference type="Pfam" id="PF01558"/>
    </source>
</evidence>
<sequence length="178" mass="19029">MTHQIIMAGFGGQGVMSMGKILAEAGLKEGKNVSWLPSYGPEMRGGTANCSVIISDEPIGAPTVTEATTAIVMNRPSLDKFEKDVLPGGHLLINSSLIDRKATRDDINVYYIPANEIADELGTGKIANMVMLGAFIKVTNAAKEDTIMEYIAEVFSGKNADIIPLNKEALKRGADCIK</sequence>
<protein>
    <submittedName>
        <fullName evidence="3">2-oxoglutarate ferredoxin oxidoreductase, gamma subunit</fullName>
    </submittedName>
</protein>
<dbReference type="OrthoDB" id="9789125at2"/>
<evidence type="ECO:0000313" key="3">
    <source>
        <dbReference type="EMBL" id="SHJ28620.1"/>
    </source>
</evidence>
<dbReference type="Proteomes" id="UP000184442">
    <property type="component" value="Unassembled WGS sequence"/>
</dbReference>
<dbReference type="InterPro" id="IPR002869">
    <property type="entry name" value="Pyrv_flavodox_OxRed_cen"/>
</dbReference>
<name>A0A1M6I2L1_9FIRM</name>
<proteinExistence type="predicted"/>
<dbReference type="GO" id="GO:0016625">
    <property type="term" value="F:oxidoreductase activity, acting on the aldehyde or oxo group of donors, iron-sulfur protein as acceptor"/>
    <property type="evidence" value="ECO:0007669"/>
    <property type="project" value="InterPro"/>
</dbReference>
<gene>
    <name evidence="3" type="ORF">SAMN02745176_03057</name>
</gene>
<evidence type="ECO:0000313" key="4">
    <source>
        <dbReference type="Proteomes" id="UP000184442"/>
    </source>
</evidence>
<dbReference type="PANTHER" id="PTHR42730">
    <property type="entry name" value="2-OXOGLUTARATE SYNTHASE SUBUNIT KORC"/>
    <property type="match status" value="1"/>
</dbReference>
<dbReference type="RefSeq" id="WP_073027205.1">
    <property type="nucleotide sequence ID" value="NZ_FQZS01000026.1"/>
</dbReference>
<dbReference type="InterPro" id="IPR052554">
    <property type="entry name" value="2-oxoglutarate_synth_KorC"/>
</dbReference>
<dbReference type="InterPro" id="IPR011894">
    <property type="entry name" value="PorC_KorC"/>
</dbReference>
<evidence type="ECO:0000256" key="1">
    <source>
        <dbReference type="ARBA" id="ARBA00023002"/>
    </source>
</evidence>
<organism evidence="3 4">
    <name type="scientific">Lutispora thermophila DSM 19022</name>
    <dbReference type="NCBI Taxonomy" id="1122184"/>
    <lineage>
        <taxon>Bacteria</taxon>
        <taxon>Bacillati</taxon>
        <taxon>Bacillota</taxon>
        <taxon>Clostridia</taxon>
        <taxon>Lutisporales</taxon>
        <taxon>Lutisporaceae</taxon>
        <taxon>Lutispora</taxon>
    </lineage>
</organism>
<accession>A0A1M6I2L1</accession>
<dbReference type="AlphaFoldDB" id="A0A1M6I2L1"/>
<reference evidence="3 4" key="1">
    <citation type="submission" date="2016-11" db="EMBL/GenBank/DDBJ databases">
        <authorList>
            <person name="Jaros S."/>
            <person name="Januszkiewicz K."/>
            <person name="Wedrychowicz H."/>
        </authorList>
    </citation>
    <scope>NUCLEOTIDE SEQUENCE [LARGE SCALE GENOMIC DNA]</scope>
    <source>
        <strain evidence="3 4">DSM 19022</strain>
    </source>
</reference>
<dbReference type="NCBIfam" id="TIGR02175">
    <property type="entry name" value="PorC_KorC"/>
    <property type="match status" value="1"/>
</dbReference>
<dbReference type="Gene3D" id="3.40.920.10">
    <property type="entry name" value="Pyruvate-ferredoxin oxidoreductase, PFOR, domain III"/>
    <property type="match status" value="1"/>
</dbReference>
<dbReference type="InterPro" id="IPR019752">
    <property type="entry name" value="Pyrv/ketoisovalerate_OxRed_cat"/>
</dbReference>
<dbReference type="STRING" id="1122184.SAMN02745176_03057"/>
<keyword evidence="4" id="KW-1185">Reference proteome</keyword>
<dbReference type="PANTHER" id="PTHR42730:SF1">
    <property type="entry name" value="2-OXOGLUTARATE SYNTHASE SUBUNIT KORC"/>
    <property type="match status" value="1"/>
</dbReference>
<dbReference type="Pfam" id="PF01558">
    <property type="entry name" value="POR"/>
    <property type="match status" value="1"/>
</dbReference>
<keyword evidence="1" id="KW-0560">Oxidoreductase</keyword>
<dbReference type="SUPFAM" id="SSF53323">
    <property type="entry name" value="Pyruvate-ferredoxin oxidoreductase, PFOR, domain III"/>
    <property type="match status" value="1"/>
</dbReference>
<dbReference type="EMBL" id="FQZS01000026">
    <property type="protein sequence ID" value="SHJ28620.1"/>
    <property type="molecule type" value="Genomic_DNA"/>
</dbReference>